<organism evidence="2 3">
    <name type="scientific">Cyclotella atomus</name>
    <dbReference type="NCBI Taxonomy" id="382360"/>
    <lineage>
        <taxon>Eukaryota</taxon>
        <taxon>Sar</taxon>
        <taxon>Stramenopiles</taxon>
        <taxon>Ochrophyta</taxon>
        <taxon>Bacillariophyta</taxon>
        <taxon>Coscinodiscophyceae</taxon>
        <taxon>Thalassiosirophycidae</taxon>
        <taxon>Stephanodiscales</taxon>
        <taxon>Stephanodiscaceae</taxon>
        <taxon>Cyclotella</taxon>
    </lineage>
</organism>
<gene>
    <name evidence="2" type="ORF">ACHAWO_007147</name>
</gene>
<dbReference type="Pfam" id="PF13582">
    <property type="entry name" value="Reprolysin_3"/>
    <property type="match status" value="1"/>
</dbReference>
<protein>
    <recommendedName>
        <fullName evidence="4">Peptidase M12B domain-containing protein</fullName>
    </recommendedName>
</protein>
<dbReference type="EMBL" id="JALLPJ020000501">
    <property type="protein sequence ID" value="KAL3790457.1"/>
    <property type="molecule type" value="Genomic_DNA"/>
</dbReference>
<dbReference type="PANTHER" id="PTHR33683:SF46">
    <property type="entry name" value="SUSHI DOMAIN-CONTAINING PROTEIN"/>
    <property type="match status" value="1"/>
</dbReference>
<keyword evidence="3" id="KW-1185">Reference proteome</keyword>
<evidence type="ECO:0000256" key="1">
    <source>
        <dbReference type="SAM" id="MobiDB-lite"/>
    </source>
</evidence>
<evidence type="ECO:0000313" key="2">
    <source>
        <dbReference type="EMBL" id="KAL3790457.1"/>
    </source>
</evidence>
<dbReference type="Gene3D" id="3.40.390.10">
    <property type="entry name" value="Collagenase (Catalytic Domain)"/>
    <property type="match status" value="1"/>
</dbReference>
<evidence type="ECO:0000313" key="3">
    <source>
        <dbReference type="Proteomes" id="UP001530400"/>
    </source>
</evidence>
<feature type="compositionally biased region" description="Low complexity" evidence="1">
    <location>
        <begin position="494"/>
        <end position="658"/>
    </location>
</feature>
<dbReference type="InterPro" id="IPR024079">
    <property type="entry name" value="MetalloPept_cat_dom_sf"/>
</dbReference>
<dbReference type="PANTHER" id="PTHR33683">
    <property type="entry name" value="1, PUTATIVE-RELATED"/>
    <property type="match status" value="1"/>
</dbReference>
<feature type="region of interest" description="Disordered" evidence="1">
    <location>
        <begin position="492"/>
        <end position="690"/>
    </location>
</feature>
<dbReference type="Proteomes" id="UP001530400">
    <property type="component" value="Unassembled WGS sequence"/>
</dbReference>
<feature type="compositionally biased region" description="Low complexity" evidence="1">
    <location>
        <begin position="665"/>
        <end position="690"/>
    </location>
</feature>
<proteinExistence type="predicted"/>
<name>A0ABD3PRG4_9STRA</name>
<reference evidence="2 3" key="1">
    <citation type="submission" date="2024-10" db="EMBL/GenBank/DDBJ databases">
        <title>Updated reference genomes for cyclostephanoid diatoms.</title>
        <authorList>
            <person name="Roberts W.R."/>
            <person name="Alverson A.J."/>
        </authorList>
    </citation>
    <scope>NUCLEOTIDE SEQUENCE [LARGE SCALE GENOMIC DNA]</scope>
    <source>
        <strain evidence="2 3">AJA010-31</strain>
    </source>
</reference>
<dbReference type="SUPFAM" id="SSF55486">
    <property type="entry name" value="Metalloproteases ('zincins'), catalytic domain"/>
    <property type="match status" value="1"/>
</dbReference>
<accession>A0ABD3PRG4</accession>
<evidence type="ECO:0008006" key="4">
    <source>
        <dbReference type="Google" id="ProtNLM"/>
    </source>
</evidence>
<dbReference type="AlphaFoldDB" id="A0ABD3PRG4"/>
<comment type="caution">
    <text evidence="2">The sequence shown here is derived from an EMBL/GenBank/DDBJ whole genome shotgun (WGS) entry which is preliminary data.</text>
</comment>
<sequence length="722" mass="75909">MVNAHDPTDSTTFPNTILYINALITAISTIYEREIDTHSSSTLYDSATTTSEALTIMTNNYASTTAWHYTDPNSGQVPDLHHGIFYKSIGGGLANLFSSCDSNGVCTKWGVQCNPNSGFGLSGGVQGSISDIDSIPTMFWDLIVVAHELGHNFGSGHTHDSTAYTPLIDECGLGTCTSLVDSSTVGAGDATIMSYCHLCSGGTNNIGSTFGGIWNQDDRTNVNNWNDTDTGWGQDPRRVSHHMYIHIASLGTCVAPYITGTFCHTPSLLRKEVYTDIKSSNSLAASEQSCTVDSDCRDGISCTTDICNSGSCTNTMNNNCCGNFICEAGESSCSDCGPFKLDSGRCTSGCSIPYTFMIDVQAITDIRISSLTIVLYSGTSNVKVYTATGGYADKYTSSSSWTEIFTSSYSSSDTWVEIKMDFTEIAVSSGTTQSFYIYATGKIIASPMSSNDPLAIDDNLRILTLAKGGVTEFSAVYSNEFSFPGAVQYSLQVPTTSSPSHSPSQSPSSSPSKSPSLRPSRLPSSSPTKSPTAPSRSPSKSPTKSPSTSPSKSRINPSTSPSTSPTKSPSSSPTTSPMNPSTSPTTTPTKSPSTSPTSASPSKSPSVSPSASPISSAPTSMSPSKSPSASPSKSPSTSPVNSPSAKPSLSLAPSDAPSITVSQQPSESSSPTVIVTTPPTKAPTTQAPVASPHKYYPKWASYTCINDGNEEDCCKNYYAYDL</sequence>